<evidence type="ECO:0000256" key="3">
    <source>
        <dbReference type="ARBA" id="ARBA00022563"/>
    </source>
</evidence>
<name>A0A840UMR8_9FIRM</name>
<keyword evidence="8" id="KW-1185">Reference proteome</keyword>
<evidence type="ECO:0000313" key="7">
    <source>
        <dbReference type="EMBL" id="MBB5335542.1"/>
    </source>
</evidence>
<dbReference type="GO" id="GO:0046653">
    <property type="term" value="P:tetrahydrofolate metabolic process"/>
    <property type="evidence" value="ECO:0007669"/>
    <property type="project" value="TreeGrafter"/>
</dbReference>
<evidence type="ECO:0000256" key="5">
    <source>
        <dbReference type="ARBA" id="ARBA00022898"/>
    </source>
</evidence>
<organism evidence="7 8">
    <name type="scientific">Pectinatus brassicae</name>
    <dbReference type="NCBI Taxonomy" id="862415"/>
    <lineage>
        <taxon>Bacteria</taxon>
        <taxon>Bacillati</taxon>
        <taxon>Bacillota</taxon>
        <taxon>Negativicutes</taxon>
        <taxon>Selenomonadales</taxon>
        <taxon>Selenomonadaceae</taxon>
        <taxon>Pectinatus</taxon>
    </lineage>
</organism>
<dbReference type="InterPro" id="IPR015422">
    <property type="entry name" value="PyrdxlP-dep_Trfase_small"/>
</dbReference>
<dbReference type="RefSeq" id="WP_183859626.1">
    <property type="nucleotide sequence ID" value="NZ_JACHFH010000006.1"/>
</dbReference>
<dbReference type="PANTHER" id="PTHR11680:SF35">
    <property type="entry name" value="SERINE HYDROXYMETHYLTRANSFERASE 1"/>
    <property type="match status" value="1"/>
</dbReference>
<dbReference type="GO" id="GO:0004372">
    <property type="term" value="F:glycine hydroxymethyltransferase activity"/>
    <property type="evidence" value="ECO:0007669"/>
    <property type="project" value="UniProtKB-EC"/>
</dbReference>
<evidence type="ECO:0000256" key="1">
    <source>
        <dbReference type="ARBA" id="ARBA00001933"/>
    </source>
</evidence>
<protein>
    <submittedName>
        <fullName evidence="7">Glycine hydroxymethyltransferase</fullName>
        <ecNumber evidence="7">2.1.2.1</ecNumber>
    </submittedName>
</protein>
<dbReference type="PANTHER" id="PTHR11680">
    <property type="entry name" value="SERINE HYDROXYMETHYLTRANSFERASE"/>
    <property type="match status" value="1"/>
</dbReference>
<evidence type="ECO:0000259" key="6">
    <source>
        <dbReference type="Pfam" id="PF00464"/>
    </source>
</evidence>
<keyword evidence="7" id="KW-0489">Methyltransferase</keyword>
<feature type="domain" description="Serine hydroxymethyltransferase-like" evidence="6">
    <location>
        <begin position="11"/>
        <end position="372"/>
    </location>
</feature>
<comment type="similarity">
    <text evidence="2">Belongs to the SHMT family.</text>
</comment>
<dbReference type="GO" id="GO:0005829">
    <property type="term" value="C:cytosol"/>
    <property type="evidence" value="ECO:0007669"/>
    <property type="project" value="TreeGrafter"/>
</dbReference>
<dbReference type="GO" id="GO:0006730">
    <property type="term" value="P:one-carbon metabolic process"/>
    <property type="evidence" value="ECO:0007669"/>
    <property type="project" value="UniProtKB-KW"/>
</dbReference>
<keyword evidence="7" id="KW-0808">Transferase</keyword>
<dbReference type="GO" id="GO:0030170">
    <property type="term" value="F:pyridoxal phosphate binding"/>
    <property type="evidence" value="ECO:0007669"/>
    <property type="project" value="TreeGrafter"/>
</dbReference>
<dbReference type="Pfam" id="PF00464">
    <property type="entry name" value="SHMT"/>
    <property type="match status" value="1"/>
</dbReference>
<dbReference type="EC" id="2.1.2.1" evidence="7"/>
<dbReference type="GO" id="GO:0019264">
    <property type="term" value="P:glycine biosynthetic process from serine"/>
    <property type="evidence" value="ECO:0007669"/>
    <property type="project" value="TreeGrafter"/>
</dbReference>
<accession>A0A840UMR8</accession>
<dbReference type="Gene3D" id="3.40.640.10">
    <property type="entry name" value="Type I PLP-dependent aspartate aminotransferase-like (Major domain)"/>
    <property type="match status" value="1"/>
</dbReference>
<keyword evidence="4" id="KW-0028">Amino-acid biosynthesis</keyword>
<evidence type="ECO:0000256" key="2">
    <source>
        <dbReference type="ARBA" id="ARBA00006376"/>
    </source>
</evidence>
<comment type="caution">
    <text evidence="7">The sequence shown here is derived from an EMBL/GenBank/DDBJ whole genome shotgun (WGS) entry which is preliminary data.</text>
</comment>
<dbReference type="Gene3D" id="3.90.1150.10">
    <property type="entry name" value="Aspartate Aminotransferase, domain 1"/>
    <property type="match status" value="1"/>
</dbReference>
<dbReference type="Proteomes" id="UP000559117">
    <property type="component" value="Unassembled WGS sequence"/>
</dbReference>
<dbReference type="AlphaFoldDB" id="A0A840UMR8"/>
<dbReference type="InterPro" id="IPR015424">
    <property type="entry name" value="PyrdxlP-dep_Trfase"/>
</dbReference>
<keyword evidence="5" id="KW-0663">Pyridoxal phosphate</keyword>
<evidence type="ECO:0000313" key="8">
    <source>
        <dbReference type="Proteomes" id="UP000559117"/>
    </source>
</evidence>
<gene>
    <name evidence="7" type="ORF">HNR32_000669</name>
</gene>
<evidence type="ECO:0000256" key="4">
    <source>
        <dbReference type="ARBA" id="ARBA00022605"/>
    </source>
</evidence>
<proteinExistence type="inferred from homology"/>
<dbReference type="InterPro" id="IPR049943">
    <property type="entry name" value="Ser_HO-MeTrfase-like"/>
</dbReference>
<reference evidence="7 8" key="1">
    <citation type="submission" date="2020-08" db="EMBL/GenBank/DDBJ databases">
        <title>Genomic Encyclopedia of Type Strains, Phase IV (KMG-IV): sequencing the most valuable type-strain genomes for metagenomic binning, comparative biology and taxonomic classification.</title>
        <authorList>
            <person name="Goeker M."/>
        </authorList>
    </citation>
    <scope>NUCLEOTIDE SEQUENCE [LARGE SCALE GENOMIC DNA]</scope>
    <source>
        <strain evidence="7 8">DSM 24661</strain>
    </source>
</reference>
<dbReference type="GO" id="GO:0032259">
    <property type="term" value="P:methylation"/>
    <property type="evidence" value="ECO:0007669"/>
    <property type="project" value="UniProtKB-KW"/>
</dbReference>
<comment type="cofactor">
    <cofactor evidence="1">
        <name>pyridoxal 5'-phosphate</name>
        <dbReference type="ChEBI" id="CHEBI:597326"/>
    </cofactor>
</comment>
<keyword evidence="3" id="KW-0554">One-carbon metabolism</keyword>
<sequence>MDTEKIISSIAAFDPELYNYFQDELQKQKYALSFMPEENYTSPVSAYMEGSILSNALMTHHDEKTPTGLEAMTVERVNKLFGSEHASIRTSNIAAASRVVFYSLLKKGDTVLSLDCRKKDHCNSESLQFNFVNFSINPKEQKINLDEVEKLAKEHKPRLIIFSPVNYPRIIDYKRLGEIAKSVGAYMWFDICQNVGLVAAKEIPSPVPYADVVTFSTHDALQGPQGCVILCTKKLAAQVDETVITTGHFALKRNILGALAIAFKEANTPKYNEYCHQVVLNARALQKGLEEEGMDILCGGTDTNLVLLNLTKLKMTCNEAGAALRLAGVITKPTVLTTADESTSFDILRLSSLLLTTRGLKEDEFYTLGHIIAMVLKNKNNPEKLEEIKQDVTDIAMQYPLFSDEWVTTKDVLSPVYSGGNLTVSHELAAERKKAVLKKILGFMRK</sequence>
<dbReference type="EMBL" id="JACHFH010000006">
    <property type="protein sequence ID" value="MBB5335542.1"/>
    <property type="molecule type" value="Genomic_DNA"/>
</dbReference>
<dbReference type="GO" id="GO:0008168">
    <property type="term" value="F:methyltransferase activity"/>
    <property type="evidence" value="ECO:0007669"/>
    <property type="project" value="UniProtKB-KW"/>
</dbReference>
<dbReference type="InterPro" id="IPR015421">
    <property type="entry name" value="PyrdxlP-dep_Trfase_major"/>
</dbReference>
<dbReference type="SUPFAM" id="SSF53383">
    <property type="entry name" value="PLP-dependent transferases"/>
    <property type="match status" value="1"/>
</dbReference>
<dbReference type="InterPro" id="IPR039429">
    <property type="entry name" value="SHMT-like_dom"/>
</dbReference>